<keyword evidence="3" id="KW-0540">Nuclease</keyword>
<dbReference type="VEuPathDB" id="TriTrypDB:ECC02_006960"/>
<keyword evidence="7" id="KW-0234">DNA repair</keyword>
<evidence type="ECO:0000256" key="4">
    <source>
        <dbReference type="ARBA" id="ARBA00022763"/>
    </source>
</evidence>
<reference evidence="12 13" key="1">
    <citation type="journal article" date="2018" name="Microb. Genom.">
        <title>Expanding an expanded genome: long-read sequencing of Trypanosoma cruzi.</title>
        <authorList>
            <person name="Berna L."/>
            <person name="Rodriguez M."/>
            <person name="Chiribao M.L."/>
            <person name="Parodi-Talice A."/>
            <person name="Pita S."/>
            <person name="Rijo G."/>
            <person name="Alvarez-Valin F."/>
            <person name="Robello C."/>
        </authorList>
    </citation>
    <scope>NUCLEOTIDE SEQUENCE [LARGE SCALE GENOMIC DNA]</scope>
    <source>
        <strain evidence="12 13">TCC</strain>
    </source>
</reference>
<dbReference type="VEuPathDB" id="TriTrypDB:TcCL_ESM06650"/>
<comment type="caution">
    <text evidence="12">The sequence shown here is derived from an EMBL/GenBank/DDBJ whole genome shotgun (WGS) entry which is preliminary data.</text>
</comment>
<proteinExistence type="inferred from homology"/>
<dbReference type="VEuPathDB" id="TriTrypDB:TcYC6_0077690"/>
<dbReference type="GO" id="GO:0006281">
    <property type="term" value="P:DNA repair"/>
    <property type="evidence" value="ECO:0007669"/>
    <property type="project" value="UniProtKB-KW"/>
</dbReference>
<dbReference type="GO" id="GO:0003697">
    <property type="term" value="F:single-stranded DNA binding"/>
    <property type="evidence" value="ECO:0007669"/>
    <property type="project" value="TreeGrafter"/>
</dbReference>
<feature type="binding site" evidence="10">
    <location>
        <position position="362"/>
    </location>
    <ligand>
        <name>substrate</name>
    </ligand>
</feature>
<dbReference type="OMA" id="PLIKECW"/>
<dbReference type="AlphaFoldDB" id="A0A2V2VRF0"/>
<protein>
    <submittedName>
        <fullName evidence="12">Putative tyrosyl-DNA Phosphodiesterase (Tdp1)</fullName>
    </submittedName>
</protein>
<evidence type="ECO:0000256" key="2">
    <source>
        <dbReference type="ARBA" id="ARBA00010205"/>
    </source>
</evidence>
<dbReference type="PANTHER" id="PTHR12415:SF0">
    <property type="entry name" value="TYROSYL-DNA PHOSPHODIESTERASE 1"/>
    <property type="match status" value="1"/>
</dbReference>
<dbReference type="Gene3D" id="3.30.870.10">
    <property type="entry name" value="Endonuclease Chain A"/>
    <property type="match status" value="2"/>
</dbReference>
<comment type="similarity">
    <text evidence="2">Belongs to the tyrosyl-DNA phosphodiesterase family.</text>
</comment>
<evidence type="ECO:0000256" key="7">
    <source>
        <dbReference type="ARBA" id="ARBA00023204"/>
    </source>
</evidence>
<dbReference type="InterPro" id="IPR010347">
    <property type="entry name" value="Tdp1"/>
</dbReference>
<name>A0A2V2VRF0_TRYCR</name>
<dbReference type="Proteomes" id="UP000246078">
    <property type="component" value="Unassembled WGS sequence"/>
</dbReference>
<sequence>MNKLLCPFWVNRVDGISVDNPSALTLGDLLYCDVNDQEEVWSYVLLANYMIDIEWLVRVAPSLLQTKQQIFIVSGEKEYEKKIQSSFLFRYIKAEKVRIVEPKLPLPFGVHHSKLVLCVNANGIRVAVLTANFIQDDWAYKSQGIYVQDFPRKQNSPKTDQANLTFSAGNEIRGNKFKNELLRYLNCYGIISNTENTVAIPSTLFDEIDFSAVCVEIITSIPGYHRYTDIHSFGLGRIPKVLHSIDTELSDSIRAPLLIWQFSSQGKLTNSFLNALENAMSTEWKSIEEANKKPLRPLVQIVYPTESEVRESLEGWRGGLSLPLRLSSCHPYINRRLHRWGQGTRGLCKIEFLRRRALPHLKTYMRLNEKKDGIKWFILTSANLSRAAWGEWQKKGDQLAIRSYEFGVVYGKGSFISFLEGEPFSVTPSRKIPLPSLVEGDGLVEVHIDQGGKQNIEEGPSLFLPYDPLHLEPYASTVQMQDQRGNNCESWINTDDIPWVIDMPHFGKDVFGKEIHRAMELDGRCEHTSLEMGKKNISRPEIRFIKRQRPD</sequence>
<dbReference type="VEuPathDB" id="TriTrypDB:TCDM_10288"/>
<dbReference type="VEuPathDB" id="TriTrypDB:TcBrA4_0101700"/>
<keyword evidence="5" id="KW-0378">Hydrolase</keyword>
<evidence type="ECO:0000313" key="12">
    <source>
        <dbReference type="EMBL" id="PWU98921.1"/>
    </source>
</evidence>
<accession>A0A2V2VRF0</accession>
<feature type="site" description="Interaction with DNA" evidence="11">
    <location>
        <position position="385"/>
    </location>
</feature>
<keyword evidence="8" id="KW-0539">Nucleus</keyword>
<keyword evidence="4" id="KW-0227">DNA damage</keyword>
<dbReference type="OrthoDB" id="47785at2759"/>
<dbReference type="PANTHER" id="PTHR12415">
    <property type="entry name" value="TYROSYL-DNA PHOSPHODIESTERASE 1"/>
    <property type="match status" value="1"/>
</dbReference>
<evidence type="ECO:0000256" key="9">
    <source>
        <dbReference type="PIRSR" id="PIRSR610347-1"/>
    </source>
</evidence>
<evidence type="ECO:0000256" key="11">
    <source>
        <dbReference type="PIRSR" id="PIRSR610347-3"/>
    </source>
</evidence>
<dbReference type="VEuPathDB" id="TriTrypDB:Tc_MARK_9523"/>
<gene>
    <name evidence="12" type="ORF">C3747_223g34</name>
</gene>
<dbReference type="GO" id="GO:0004527">
    <property type="term" value="F:exonuclease activity"/>
    <property type="evidence" value="ECO:0007669"/>
    <property type="project" value="UniProtKB-KW"/>
</dbReference>
<dbReference type="CDD" id="cd09123">
    <property type="entry name" value="PLDc_Tdp1_2"/>
    <property type="match status" value="1"/>
</dbReference>
<evidence type="ECO:0000313" key="13">
    <source>
        <dbReference type="Proteomes" id="UP000246078"/>
    </source>
</evidence>
<dbReference type="GO" id="GO:0017005">
    <property type="term" value="F:3'-tyrosyl-DNA phosphodiesterase activity"/>
    <property type="evidence" value="ECO:0007669"/>
    <property type="project" value="TreeGrafter"/>
</dbReference>
<dbReference type="EMBL" id="PRFC01000223">
    <property type="protein sequence ID" value="PWU98921.1"/>
    <property type="molecule type" value="Genomic_DNA"/>
</dbReference>
<dbReference type="GO" id="GO:0005634">
    <property type="term" value="C:nucleus"/>
    <property type="evidence" value="ECO:0007669"/>
    <property type="project" value="UniProtKB-SubCell"/>
</dbReference>
<dbReference type="VEuPathDB" id="TriTrypDB:TCSYLVIO_000285"/>
<evidence type="ECO:0000256" key="3">
    <source>
        <dbReference type="ARBA" id="ARBA00022722"/>
    </source>
</evidence>
<dbReference type="VEuPathDB" id="TriTrypDB:C3747_223g34"/>
<dbReference type="SMR" id="A0A2V2VRF0"/>
<evidence type="ECO:0000256" key="10">
    <source>
        <dbReference type="PIRSR" id="PIRSR610347-2"/>
    </source>
</evidence>
<organism evidence="12 13">
    <name type="scientific">Trypanosoma cruzi</name>
    <dbReference type="NCBI Taxonomy" id="5693"/>
    <lineage>
        <taxon>Eukaryota</taxon>
        <taxon>Discoba</taxon>
        <taxon>Euglenozoa</taxon>
        <taxon>Kinetoplastea</taxon>
        <taxon>Metakinetoplastina</taxon>
        <taxon>Trypanosomatida</taxon>
        <taxon>Trypanosomatidae</taxon>
        <taxon>Trypanosoma</taxon>
        <taxon>Schizotrypanum</taxon>
    </lineage>
</organism>
<feature type="active site" description="Nucleophile" evidence="9">
    <location>
        <position position="112"/>
    </location>
</feature>
<dbReference type="Pfam" id="PF06087">
    <property type="entry name" value="Tyr-DNA_phospho"/>
    <property type="match status" value="1"/>
</dbReference>
<dbReference type="GO" id="GO:0003690">
    <property type="term" value="F:double-stranded DNA binding"/>
    <property type="evidence" value="ECO:0007669"/>
    <property type="project" value="TreeGrafter"/>
</dbReference>
<comment type="subcellular location">
    <subcellularLocation>
        <location evidence="1">Nucleus</location>
    </subcellularLocation>
</comment>
<dbReference type="SUPFAM" id="SSF56024">
    <property type="entry name" value="Phospholipase D/nuclease"/>
    <property type="match status" value="2"/>
</dbReference>
<feature type="binding site" evidence="10">
    <location>
        <position position="114"/>
    </location>
    <ligand>
        <name>substrate</name>
    </ligand>
</feature>
<dbReference type="VEuPathDB" id="TriTrypDB:TcG_08542"/>
<dbReference type="VEuPathDB" id="TriTrypDB:TcCLB.511191.10"/>
<keyword evidence="6" id="KW-0269">Exonuclease</keyword>
<dbReference type="VEuPathDB" id="TriTrypDB:BCY84_02807"/>
<evidence type="ECO:0000256" key="5">
    <source>
        <dbReference type="ARBA" id="ARBA00022801"/>
    </source>
</evidence>
<evidence type="ECO:0000256" key="6">
    <source>
        <dbReference type="ARBA" id="ARBA00022839"/>
    </source>
</evidence>
<evidence type="ECO:0000256" key="8">
    <source>
        <dbReference type="ARBA" id="ARBA00023242"/>
    </source>
</evidence>
<feature type="active site" description="Proton donor/acceptor" evidence="9">
    <location>
        <position position="360"/>
    </location>
</feature>
<dbReference type="VEuPathDB" id="TriTrypDB:TcCLB.506619.40"/>
<dbReference type="CDD" id="cd09122">
    <property type="entry name" value="PLDc_Tdp1_1"/>
    <property type="match status" value="1"/>
</dbReference>
<evidence type="ECO:0000256" key="1">
    <source>
        <dbReference type="ARBA" id="ARBA00004123"/>
    </source>
</evidence>
<dbReference type="VEuPathDB" id="TriTrypDB:C4B63_9g390"/>